<evidence type="ECO:0000313" key="3">
    <source>
        <dbReference type="Proteomes" id="UP000002357"/>
    </source>
</evidence>
<feature type="region of interest" description="Disordered" evidence="1">
    <location>
        <begin position="39"/>
        <end position="73"/>
    </location>
</feature>
<evidence type="ECO:0000256" key="1">
    <source>
        <dbReference type="SAM" id="MobiDB-lite"/>
    </source>
</evidence>
<gene>
    <name evidence="2" type="ORF">SCLAV_p1555</name>
</gene>
<geneLocation type="plasmid" evidence="2 3">
    <name>pSCL4</name>
</geneLocation>
<feature type="region of interest" description="Disordered" evidence="1">
    <location>
        <begin position="198"/>
        <end position="241"/>
    </location>
</feature>
<dbReference type="GO" id="GO:0016787">
    <property type="term" value="F:hydrolase activity"/>
    <property type="evidence" value="ECO:0007669"/>
    <property type="project" value="UniProtKB-KW"/>
</dbReference>
<proteinExistence type="predicted"/>
<dbReference type="Proteomes" id="UP000002357">
    <property type="component" value="Plasmid pSCL4"/>
</dbReference>
<keyword evidence="2" id="KW-0614">Plasmid</keyword>
<name>D5SM93_STRCL</name>
<sequence length="241" mass="24750">MVTSVGRVNGGHGDDWLATDCPAVLVHGTRSDTLTAEHAQEMADRCPPTGWSHPRRDTPCTSPSHRLRGGGASLPWHRPSLLLTVRPGRQQRASDARAEARTAVWTARARRAPHRERGPAKGWGTAPGPGVRAATHTASVGVPEQSNPASSRAWTLASVAVATALTRAASVSATGSATTMLTVPGWTGAYAPPVPGTLSAPDAPWASGSPSASGTPSAGDAAHPRTRSPAVATASTPLSWP</sequence>
<keyword evidence="2" id="KW-0378">Hydrolase</keyword>
<feature type="compositionally biased region" description="Low complexity" evidence="1">
    <location>
        <begin position="199"/>
        <end position="221"/>
    </location>
</feature>
<reference evidence="2 3" key="1">
    <citation type="journal article" date="2010" name="Genome Biol. Evol.">
        <title>The sequence of a 1.8-mb bacterial linear plasmid reveals a rich evolutionary reservoir of secondary metabolic pathways.</title>
        <authorList>
            <person name="Medema M.H."/>
            <person name="Trefzer A."/>
            <person name="Kovalchuk A."/>
            <person name="van den Berg M."/>
            <person name="Mueller U."/>
            <person name="Heijne W."/>
            <person name="Wu L."/>
            <person name="Alam M.T."/>
            <person name="Ronning C.M."/>
            <person name="Nierman W.C."/>
            <person name="Bovenberg R.A.L."/>
            <person name="Breitling R."/>
            <person name="Takano E."/>
        </authorList>
    </citation>
    <scope>NUCLEOTIDE SEQUENCE [LARGE SCALE GENOMIC DNA]</scope>
    <source>
        <strain evidence="3">ATCC 27064 / DSM 738 / JCM 4710 / NBRC 13307 / NCIMB 12785 / NRRL 3585 / VKM Ac-602</strain>
        <plasmid evidence="2">pSCL4</plasmid>
    </source>
</reference>
<protein>
    <submittedName>
        <fullName evidence="2">Hydrolase</fullName>
    </submittedName>
</protein>
<evidence type="ECO:0000313" key="2">
    <source>
        <dbReference type="EMBL" id="EFG05036.2"/>
    </source>
</evidence>
<feature type="region of interest" description="Disordered" evidence="1">
    <location>
        <begin position="107"/>
        <end position="134"/>
    </location>
</feature>
<organism evidence="2 3">
    <name type="scientific">Streptomyces clavuligerus</name>
    <dbReference type="NCBI Taxonomy" id="1901"/>
    <lineage>
        <taxon>Bacteria</taxon>
        <taxon>Bacillati</taxon>
        <taxon>Actinomycetota</taxon>
        <taxon>Actinomycetes</taxon>
        <taxon>Kitasatosporales</taxon>
        <taxon>Streptomycetaceae</taxon>
        <taxon>Streptomyces</taxon>
    </lineage>
</organism>
<accession>D5SM93</accession>
<dbReference type="eggNOG" id="ENOG502ZIRV">
    <property type="taxonomic scope" value="Bacteria"/>
</dbReference>
<dbReference type="EMBL" id="CM000914">
    <property type="protein sequence ID" value="EFG05036.2"/>
    <property type="molecule type" value="Genomic_DNA"/>
</dbReference>
<keyword evidence="3" id="KW-1185">Reference proteome</keyword>
<dbReference type="AlphaFoldDB" id="D5SM93"/>